<dbReference type="EMBL" id="SIDB01000009">
    <property type="protein sequence ID" value="KAI3428622.1"/>
    <property type="molecule type" value="Genomic_DNA"/>
</dbReference>
<accession>A0A9D4YVI3</accession>
<evidence type="ECO:0000313" key="3">
    <source>
        <dbReference type="Proteomes" id="UP001055712"/>
    </source>
</evidence>
<reference evidence="2" key="1">
    <citation type="journal article" date="2019" name="Plant J.">
        <title>Chlorella vulgaris genome assembly and annotation reveals the molecular basis for metabolic acclimation to high light conditions.</title>
        <authorList>
            <person name="Cecchin M."/>
            <person name="Marcolungo L."/>
            <person name="Rossato M."/>
            <person name="Girolomoni L."/>
            <person name="Cosentino E."/>
            <person name="Cuine S."/>
            <person name="Li-Beisson Y."/>
            <person name="Delledonne M."/>
            <person name="Ballottari M."/>
        </authorList>
    </citation>
    <scope>NUCLEOTIDE SEQUENCE</scope>
    <source>
        <strain evidence="2">211/11P</strain>
    </source>
</reference>
<evidence type="ECO:0000256" key="1">
    <source>
        <dbReference type="SAM" id="MobiDB-lite"/>
    </source>
</evidence>
<keyword evidence="3" id="KW-1185">Reference proteome</keyword>
<protein>
    <submittedName>
        <fullName evidence="2">Uncharacterized protein</fullName>
    </submittedName>
</protein>
<gene>
    <name evidence="2" type="ORF">D9Q98_007445</name>
</gene>
<organism evidence="2 3">
    <name type="scientific">Chlorella vulgaris</name>
    <name type="common">Green alga</name>
    <dbReference type="NCBI Taxonomy" id="3077"/>
    <lineage>
        <taxon>Eukaryota</taxon>
        <taxon>Viridiplantae</taxon>
        <taxon>Chlorophyta</taxon>
        <taxon>core chlorophytes</taxon>
        <taxon>Trebouxiophyceae</taxon>
        <taxon>Chlorellales</taxon>
        <taxon>Chlorellaceae</taxon>
        <taxon>Chlorella clade</taxon>
        <taxon>Chlorella</taxon>
    </lineage>
</organism>
<dbReference type="OrthoDB" id="513503at2759"/>
<evidence type="ECO:0000313" key="2">
    <source>
        <dbReference type="EMBL" id="KAI3428622.1"/>
    </source>
</evidence>
<reference evidence="2" key="2">
    <citation type="submission" date="2020-11" db="EMBL/GenBank/DDBJ databases">
        <authorList>
            <person name="Cecchin M."/>
            <person name="Marcolungo L."/>
            <person name="Rossato M."/>
            <person name="Girolomoni L."/>
            <person name="Cosentino E."/>
            <person name="Cuine S."/>
            <person name="Li-Beisson Y."/>
            <person name="Delledonne M."/>
            <person name="Ballottari M."/>
        </authorList>
    </citation>
    <scope>NUCLEOTIDE SEQUENCE</scope>
    <source>
        <strain evidence="2">211/11P</strain>
        <tissue evidence="2">Whole cell</tissue>
    </source>
</reference>
<comment type="caution">
    <text evidence="2">The sequence shown here is derived from an EMBL/GenBank/DDBJ whole genome shotgun (WGS) entry which is preliminary data.</text>
</comment>
<sequence length="184" mass="20601">MNAPHRPSILSRPRLKDGGRANVENFDSEWAAEEARRAAKTRRAAAVEERMDHACYATHEERRQAWGPAQREAAQLAAARADALAAADGREAAWLAQPQTVVLDTQRPWNAASSTYYMPREVEEAAHRRGQQAAADVNRHTAQLRAVQKVQQRAAEQDALRRDYEAEVRGYRAVVLRAAVLRVV</sequence>
<proteinExistence type="predicted"/>
<dbReference type="AlphaFoldDB" id="A0A9D4YVI3"/>
<feature type="region of interest" description="Disordered" evidence="1">
    <location>
        <begin position="1"/>
        <end position="21"/>
    </location>
</feature>
<name>A0A9D4YVI3_CHLVU</name>
<dbReference type="Proteomes" id="UP001055712">
    <property type="component" value="Unassembled WGS sequence"/>
</dbReference>